<feature type="non-terminal residue" evidence="2">
    <location>
        <position position="256"/>
    </location>
</feature>
<name>A0A5J4NXR3_9TREM</name>
<sequence length="256" mass="30074">MCIYRILRDAFDFLVSARGVTDQSGGRRLQSVFREQMKNLELDFHGNGSHLYVPCGLGLFKHLFDVTNEVQGFPGPSYRFEITYYVACINAGSEKFIEMAKMNDFNQDLTFNDRRVKTENIYRTPECDLYFEVVHHHDMDIYYCYLRDPTKPNGIWSRLPEIAYQLQMEKATFKWPRENNGHVGIAVLTAWSLFLSSFWVLLSLYDSVTHKHALFWTTVKEVGGRMARLRKVYSSFLDENRGLFFKIMQNEVQRPK</sequence>
<accession>A0A5J4NXR3</accession>
<gene>
    <name evidence="2" type="ORF">DEA37_0000305</name>
</gene>
<protein>
    <submittedName>
        <fullName evidence="2">Uncharacterized protein</fullName>
    </submittedName>
</protein>
<reference evidence="2 3" key="1">
    <citation type="journal article" date="2019" name="Gigascience">
        <title>Whole-genome sequence of the oriental lung fluke Paragonimus westermani.</title>
        <authorList>
            <person name="Oey H."/>
            <person name="Zakrzewski M."/>
            <person name="Narain K."/>
            <person name="Devi K.R."/>
            <person name="Agatsuma T."/>
            <person name="Nawaratna S."/>
            <person name="Gobert G.N."/>
            <person name="Jones M.K."/>
            <person name="Ragan M.A."/>
            <person name="McManus D.P."/>
            <person name="Krause L."/>
        </authorList>
    </citation>
    <scope>NUCLEOTIDE SEQUENCE [LARGE SCALE GENOMIC DNA]</scope>
    <source>
        <strain evidence="2 3">IND2009</strain>
    </source>
</reference>
<feature type="transmembrane region" description="Helical" evidence="1">
    <location>
        <begin position="183"/>
        <end position="205"/>
    </location>
</feature>
<dbReference type="EMBL" id="QNGE01000473">
    <property type="protein sequence ID" value="KAA3680321.1"/>
    <property type="molecule type" value="Genomic_DNA"/>
</dbReference>
<keyword evidence="1" id="KW-0812">Transmembrane</keyword>
<organism evidence="2 3">
    <name type="scientific">Paragonimus westermani</name>
    <dbReference type="NCBI Taxonomy" id="34504"/>
    <lineage>
        <taxon>Eukaryota</taxon>
        <taxon>Metazoa</taxon>
        <taxon>Spiralia</taxon>
        <taxon>Lophotrochozoa</taxon>
        <taxon>Platyhelminthes</taxon>
        <taxon>Trematoda</taxon>
        <taxon>Digenea</taxon>
        <taxon>Plagiorchiida</taxon>
        <taxon>Troglotremata</taxon>
        <taxon>Troglotrematidae</taxon>
        <taxon>Paragonimus</taxon>
    </lineage>
</organism>
<keyword evidence="1" id="KW-1133">Transmembrane helix</keyword>
<evidence type="ECO:0000256" key="1">
    <source>
        <dbReference type="SAM" id="Phobius"/>
    </source>
</evidence>
<evidence type="ECO:0000313" key="2">
    <source>
        <dbReference type="EMBL" id="KAA3680321.1"/>
    </source>
</evidence>
<comment type="caution">
    <text evidence="2">The sequence shown here is derived from an EMBL/GenBank/DDBJ whole genome shotgun (WGS) entry which is preliminary data.</text>
</comment>
<evidence type="ECO:0000313" key="3">
    <source>
        <dbReference type="Proteomes" id="UP000324629"/>
    </source>
</evidence>
<dbReference type="AlphaFoldDB" id="A0A5J4NXR3"/>
<dbReference type="Proteomes" id="UP000324629">
    <property type="component" value="Unassembled WGS sequence"/>
</dbReference>
<keyword evidence="3" id="KW-1185">Reference proteome</keyword>
<keyword evidence="1" id="KW-0472">Membrane</keyword>
<proteinExistence type="predicted"/>